<organism evidence="9 10">
    <name type="scientific">Phytophthora citrophthora</name>
    <dbReference type="NCBI Taxonomy" id="4793"/>
    <lineage>
        <taxon>Eukaryota</taxon>
        <taxon>Sar</taxon>
        <taxon>Stramenopiles</taxon>
        <taxon>Oomycota</taxon>
        <taxon>Peronosporomycetes</taxon>
        <taxon>Peronosporales</taxon>
        <taxon>Peronosporaceae</taxon>
        <taxon>Phytophthora</taxon>
    </lineage>
</organism>
<dbReference type="InterPro" id="IPR011993">
    <property type="entry name" value="PH-like_dom_sf"/>
</dbReference>
<dbReference type="InterPro" id="IPR027417">
    <property type="entry name" value="P-loop_NTPase"/>
</dbReference>
<dbReference type="Pfam" id="PF02841">
    <property type="entry name" value="GBP_C"/>
    <property type="match status" value="1"/>
</dbReference>
<comment type="caution">
    <text evidence="9">The sequence shown here is derived from an EMBL/GenBank/DDBJ whole genome shotgun (WGS) entry which is preliminary data.</text>
</comment>
<evidence type="ECO:0000259" key="8">
    <source>
        <dbReference type="PROSITE" id="PS51715"/>
    </source>
</evidence>
<evidence type="ECO:0000313" key="9">
    <source>
        <dbReference type="EMBL" id="KAK1937181.1"/>
    </source>
</evidence>
<evidence type="ECO:0000256" key="3">
    <source>
        <dbReference type="ARBA" id="ARBA00023134"/>
    </source>
</evidence>
<dbReference type="Gene3D" id="3.40.50.300">
    <property type="entry name" value="P-loop containing nucleotide triphosphate hydrolases"/>
    <property type="match status" value="1"/>
</dbReference>
<comment type="similarity">
    <text evidence="4">Belongs to the TRAFAC class dynamin-like GTPase superfamily. GB1/RHD3 GTPase family.</text>
</comment>
<dbReference type="FunFam" id="3.40.50.300:FF:001470">
    <property type="entry name" value="Interferon-induced guanylate-binding protein 1"/>
    <property type="match status" value="1"/>
</dbReference>
<keyword evidence="2" id="KW-0378">Hydrolase</keyword>
<feature type="compositionally biased region" description="Low complexity" evidence="6">
    <location>
        <begin position="863"/>
        <end position="872"/>
    </location>
</feature>
<dbReference type="CDD" id="cd00821">
    <property type="entry name" value="PH"/>
    <property type="match status" value="1"/>
</dbReference>
<dbReference type="Pfam" id="PF02263">
    <property type="entry name" value="GBP"/>
    <property type="match status" value="1"/>
</dbReference>
<dbReference type="PANTHER" id="PTHR10751">
    <property type="entry name" value="GUANYLATE BINDING PROTEIN"/>
    <property type="match status" value="1"/>
</dbReference>
<accession>A0AAD9GEQ9</accession>
<dbReference type="SUPFAM" id="SSF50729">
    <property type="entry name" value="PH domain-like"/>
    <property type="match status" value="1"/>
</dbReference>
<dbReference type="Pfam" id="PF00169">
    <property type="entry name" value="PH"/>
    <property type="match status" value="1"/>
</dbReference>
<reference evidence="9" key="1">
    <citation type="submission" date="2023-08" db="EMBL/GenBank/DDBJ databases">
        <title>Reference Genome Resource for the Citrus Pathogen Phytophthora citrophthora.</title>
        <authorList>
            <person name="Moller H."/>
            <person name="Coetzee B."/>
            <person name="Rose L.J."/>
            <person name="Van Niekerk J.M."/>
        </authorList>
    </citation>
    <scope>NUCLEOTIDE SEQUENCE</scope>
    <source>
        <strain evidence="9">STE-U-9442</strain>
    </source>
</reference>
<dbReference type="InterPro" id="IPR015894">
    <property type="entry name" value="Guanylate-bd_N"/>
</dbReference>
<gene>
    <name evidence="9" type="ORF">P3T76_009959</name>
</gene>
<evidence type="ECO:0000313" key="10">
    <source>
        <dbReference type="Proteomes" id="UP001259832"/>
    </source>
</evidence>
<evidence type="ECO:0000259" key="7">
    <source>
        <dbReference type="PROSITE" id="PS50003"/>
    </source>
</evidence>
<keyword evidence="10" id="KW-1185">Reference proteome</keyword>
<dbReference type="GO" id="GO:0005525">
    <property type="term" value="F:GTP binding"/>
    <property type="evidence" value="ECO:0007669"/>
    <property type="project" value="UniProtKB-KW"/>
</dbReference>
<dbReference type="InterPro" id="IPR030386">
    <property type="entry name" value="G_GB1_RHD3_dom"/>
</dbReference>
<feature type="coiled-coil region" evidence="5">
    <location>
        <begin position="604"/>
        <end position="638"/>
    </location>
</feature>
<dbReference type="GO" id="GO:0003924">
    <property type="term" value="F:GTPase activity"/>
    <property type="evidence" value="ECO:0007669"/>
    <property type="project" value="InterPro"/>
</dbReference>
<dbReference type="Gene3D" id="1.20.1000.10">
    <property type="entry name" value="Guanylate-binding protein, C-terminal domain"/>
    <property type="match status" value="2"/>
</dbReference>
<dbReference type="InterPro" id="IPR001849">
    <property type="entry name" value="PH_domain"/>
</dbReference>
<keyword evidence="5" id="KW-0175">Coiled coil</keyword>
<feature type="domain" description="GB1/RHD3-type G" evidence="8">
    <location>
        <begin position="55"/>
        <end position="337"/>
    </location>
</feature>
<dbReference type="Gene3D" id="2.30.29.30">
    <property type="entry name" value="Pleckstrin-homology domain (PH domain)/Phosphotyrosine-binding domain (PTB)"/>
    <property type="match status" value="1"/>
</dbReference>
<protein>
    <submittedName>
        <fullName evidence="9">Guanylate-binding protein 4</fullName>
    </submittedName>
</protein>
<dbReference type="PROSITE" id="PS50003">
    <property type="entry name" value="PH_DOMAIN"/>
    <property type="match status" value="1"/>
</dbReference>
<dbReference type="InterPro" id="IPR003191">
    <property type="entry name" value="Guanylate-bd/ATL_C"/>
</dbReference>
<feature type="region of interest" description="Disordered" evidence="6">
    <location>
        <begin position="823"/>
        <end position="872"/>
    </location>
</feature>
<feature type="compositionally biased region" description="Low complexity" evidence="6">
    <location>
        <begin position="823"/>
        <end position="843"/>
    </location>
</feature>
<keyword evidence="1" id="KW-0547">Nucleotide-binding</keyword>
<keyword evidence="3" id="KW-0342">GTP-binding</keyword>
<evidence type="ECO:0000256" key="2">
    <source>
        <dbReference type="ARBA" id="ARBA00022801"/>
    </source>
</evidence>
<name>A0AAD9GEQ9_9STRA</name>
<dbReference type="Proteomes" id="UP001259832">
    <property type="component" value="Unassembled WGS sequence"/>
</dbReference>
<evidence type="ECO:0000256" key="6">
    <source>
        <dbReference type="SAM" id="MobiDB-lite"/>
    </source>
</evidence>
<feature type="domain" description="PH" evidence="7">
    <location>
        <begin position="715"/>
        <end position="821"/>
    </location>
</feature>
<dbReference type="CDD" id="cd01851">
    <property type="entry name" value="GBP"/>
    <property type="match status" value="1"/>
</dbReference>
<sequence length="904" mass="99504">MYPGVTFFRRGFASSKVITSMSEGPGVQPLPFVLVDDDGGFRVNPEACAVLEKVKTRLVVVAVAGLYRTGKSFLLNLLVQGLSGSDPGQETPKESGFAVGATVNACTKGIWMWGRPIPLDEDTSILFLDTEGLGSVDREQTHDTRIFALALLLASNFVYNSRGVIDGNAIEDLSLVVNLSKHIQTSSSNKDATGNADRLHEFFPSFMWVVRDFTLQLLDNGKPISSKQYLENALQPTGGYSDDAVEKDQIRALLSDFFRHRDCVTLVRPVDDEQKLRNLPHVPYDELRYEFRTSFESLRKRLLGKAKPKSMFGKPLNGAMFVNLAGSYVEALNSGKAPVISSAWSRVVQAQCHDALEDAVERYKAELHSRVRSYVSPQQYEEDASFEVGDEKQDELDVVDNGQGSNAMFDEHGNLRSVALRPELDLQDSIEEDPTAPENEMIDIMEKDADASGSSVERTRLPCSENRLKDVHRLCKRLAKKKLREIVDGDMGADAEAGGGDDYMAQFRATVNAEFDAYRQQNAAASMSYCRHVLGVLSRPGTEYLAHPEQHRQKSAMELFRETQTFLQDDLSGVHKEYFAHAVGPSADSAYCEFVSQRVLSQVIQRTESTNAAHMTEVRALEKQMNDLSVKVAVAQGQAGAMQELSAQQQQKCELGVKEAEQRCAAELATLRSTLEFKTNELEHILNHNATMKRLADTAQQGQYRATEFASSAFAQVLCGYLIKQHMAPGAGGSARAKWQQRYFVLQGPQLSFYDTKEDYERCRSDNPPMDVTGSIIEDNYAVPEAFSVSFRDDKYYPLQLHAKSREVKQEWVRSLRAAAAGRSAAQGGSRSHASSNSSMGSSAFGDTGNSSSSAAYRGGREAPPSYADSASSAYQGGGYAYGNSSSNMYGPTGGAGGSRYMQM</sequence>
<evidence type="ECO:0000256" key="4">
    <source>
        <dbReference type="PROSITE-ProRule" id="PRU01052"/>
    </source>
</evidence>
<evidence type="ECO:0000256" key="1">
    <source>
        <dbReference type="ARBA" id="ARBA00022741"/>
    </source>
</evidence>
<dbReference type="SUPFAM" id="SSF48340">
    <property type="entry name" value="Interferon-induced guanylate-binding protein 1 (GBP1), C-terminal domain"/>
    <property type="match status" value="1"/>
</dbReference>
<evidence type="ECO:0000256" key="5">
    <source>
        <dbReference type="SAM" id="Coils"/>
    </source>
</evidence>
<dbReference type="SMART" id="SM00233">
    <property type="entry name" value="PH"/>
    <property type="match status" value="1"/>
</dbReference>
<dbReference type="EMBL" id="JASMQC010000020">
    <property type="protein sequence ID" value="KAK1937181.1"/>
    <property type="molecule type" value="Genomic_DNA"/>
</dbReference>
<dbReference type="AlphaFoldDB" id="A0AAD9GEQ9"/>
<proteinExistence type="inferred from homology"/>
<dbReference type="SUPFAM" id="SSF52540">
    <property type="entry name" value="P-loop containing nucleoside triphosphate hydrolases"/>
    <property type="match status" value="1"/>
</dbReference>
<dbReference type="PROSITE" id="PS51715">
    <property type="entry name" value="G_GB1_RHD3"/>
    <property type="match status" value="1"/>
</dbReference>
<dbReference type="InterPro" id="IPR036543">
    <property type="entry name" value="Guanylate-bd_C_sf"/>
</dbReference>